<dbReference type="Pfam" id="PF03469">
    <property type="entry name" value="XH"/>
    <property type="match status" value="1"/>
</dbReference>
<reference evidence="4 5" key="1">
    <citation type="submission" date="2020-10" db="EMBL/GenBank/DDBJ databases">
        <title>The Coptis chinensis genome and diversification of protoberbering-type alkaloids.</title>
        <authorList>
            <person name="Wang B."/>
            <person name="Shu S."/>
            <person name="Song C."/>
            <person name="Liu Y."/>
        </authorList>
    </citation>
    <scope>NUCLEOTIDE SEQUENCE [LARGE SCALE GENOMIC DNA]</scope>
    <source>
        <strain evidence="4">HL-2020</strain>
        <tissue evidence="4">Leaf</tissue>
    </source>
</reference>
<dbReference type="Proteomes" id="UP000631114">
    <property type="component" value="Unassembled WGS sequence"/>
</dbReference>
<feature type="domain" description="Factor of DNA methylation 1-5/IDN2" evidence="3">
    <location>
        <begin position="827"/>
        <end position="955"/>
    </location>
</feature>
<feature type="compositionally biased region" description="Polar residues" evidence="2">
    <location>
        <begin position="345"/>
        <end position="363"/>
    </location>
</feature>
<feature type="compositionally biased region" description="Pro residues" evidence="2">
    <location>
        <begin position="100"/>
        <end position="109"/>
    </location>
</feature>
<sequence length="962" mass="108729">MQSQMGSRMQNNQPFGSELGATTSSQFVPATLQKGNTMQQNQPIYAVPDGNTLLESGIVHKIHENSVPSRLHENIHSVPGRNQECRLVVIYEQRRRTRPPVVPEKPSPTIPQKKIAEKHGNPETPDWNSMPFMELVASANAPFEASAASASGNHVLQNIAAGNIVSNGNLSFHASPTLNNGSRMQNNQPLGAVLGGNVSFQFVPVSVEEWSTVQWNKPFHAVPNGKTLPESGIIHKKHEDSVTSRLQESIPSIQKNQNSSNFITPPQAAENRLERASDTAHSHTDDETSLRSLNLPAAHLDSLQLYCQMFFPDIYKRRRTKKRHRATCSKFHVATVGDVSKETRVNSNSTKNDNSTLPASQGISFRHCSPSTKLPPPQEEDSQRCISDGTPCLTKGAGTLTSDSRSVSTTTGDICQMGNIPAKPLTSTEELTRNTFDKTKYSASMLAILQRKTQVPEPAILNLVPQLAIGLTEMKRRKRSRGRIRIRDAANLTSVTPYIGMKQYSRKKRKRKTPVRNLATLTAVTQCNNLSSPVPRDAPTSHEKRVIETFQGIRNCIQPHGSLWLKVACNSECLGMNQCRKGSNDNIACFCSTNDMRIPEHQADIYGNHDYSGLSNIEGDNNSKVQQEMEALRKEMKEKMEEIVDIVSRNQSPTVKELKTNQEMEALRKKLKEKTEEIEHLVNLNQTLTFKERKSNQEMEVLRKEMKEKCKEIEDLVNHNRNLTDKELNSNQEMDALRKELREKTGEIEDLNRTLSVKELKSSQEMEALRMEIKENTEEMDDLVSLNRALTVKELKSNQELQEVHKALIDGFNDFLSHGRRTTFGIKRMGELDEKPFQDACLERLPAGEWDVKSAKLFSIWQEYIKDSEWHPFKKTSIDGNLHEIIDDNVEPLRDLKREWGEKVYDAVAMVLLEINEYNASGRYAVPELWNFKAERKASLKEAITYVLTQLKSLKASKRRRL</sequence>
<dbReference type="GO" id="GO:0080188">
    <property type="term" value="P:gene silencing by siRNA-directed DNA methylation"/>
    <property type="evidence" value="ECO:0007669"/>
    <property type="project" value="InterPro"/>
</dbReference>
<accession>A0A835HI14</accession>
<keyword evidence="1" id="KW-0175">Coiled coil</keyword>
<gene>
    <name evidence="4" type="ORF">IFM89_029932</name>
</gene>
<evidence type="ECO:0000256" key="2">
    <source>
        <dbReference type="SAM" id="MobiDB-lite"/>
    </source>
</evidence>
<dbReference type="AlphaFoldDB" id="A0A835HI14"/>
<evidence type="ECO:0000256" key="1">
    <source>
        <dbReference type="SAM" id="Coils"/>
    </source>
</evidence>
<feature type="coiled-coil region" evidence="1">
    <location>
        <begin position="622"/>
        <end position="786"/>
    </location>
</feature>
<organism evidence="4 5">
    <name type="scientific">Coptis chinensis</name>
    <dbReference type="NCBI Taxonomy" id="261450"/>
    <lineage>
        <taxon>Eukaryota</taxon>
        <taxon>Viridiplantae</taxon>
        <taxon>Streptophyta</taxon>
        <taxon>Embryophyta</taxon>
        <taxon>Tracheophyta</taxon>
        <taxon>Spermatophyta</taxon>
        <taxon>Magnoliopsida</taxon>
        <taxon>Ranunculales</taxon>
        <taxon>Ranunculaceae</taxon>
        <taxon>Coptidoideae</taxon>
        <taxon>Coptis</taxon>
    </lineage>
</organism>
<feature type="region of interest" description="Disordered" evidence="2">
    <location>
        <begin position="269"/>
        <end position="289"/>
    </location>
</feature>
<evidence type="ECO:0000313" key="5">
    <source>
        <dbReference type="Proteomes" id="UP000631114"/>
    </source>
</evidence>
<feature type="compositionally biased region" description="Basic and acidic residues" evidence="2">
    <location>
        <begin position="271"/>
        <end position="289"/>
    </location>
</feature>
<protein>
    <recommendedName>
        <fullName evidence="3">Factor of DNA methylation 1-5/IDN2 domain-containing protein</fullName>
    </recommendedName>
</protein>
<feature type="region of interest" description="Disordered" evidence="2">
    <location>
        <begin position="98"/>
        <end position="121"/>
    </location>
</feature>
<comment type="caution">
    <text evidence="4">The sequence shown here is derived from an EMBL/GenBank/DDBJ whole genome shotgun (WGS) entry which is preliminary data.</text>
</comment>
<name>A0A835HI14_9MAGN</name>
<evidence type="ECO:0000259" key="3">
    <source>
        <dbReference type="Pfam" id="PF03469"/>
    </source>
</evidence>
<dbReference type="OrthoDB" id="1892195at2759"/>
<proteinExistence type="predicted"/>
<dbReference type="PANTHER" id="PTHR21596:SF82">
    <property type="entry name" value="FACTOR OF DNA METHYLATION 5-LIKE"/>
    <property type="match status" value="1"/>
</dbReference>
<dbReference type="InterPro" id="IPR005379">
    <property type="entry name" value="FDM1-5/IDN2_XH"/>
</dbReference>
<evidence type="ECO:0000313" key="4">
    <source>
        <dbReference type="EMBL" id="KAF9598682.1"/>
    </source>
</evidence>
<dbReference type="EMBL" id="JADFTS010000007">
    <property type="protein sequence ID" value="KAF9598682.1"/>
    <property type="molecule type" value="Genomic_DNA"/>
</dbReference>
<feature type="region of interest" description="Disordered" evidence="2">
    <location>
        <begin position="342"/>
        <end position="387"/>
    </location>
</feature>
<keyword evidence="5" id="KW-1185">Reference proteome</keyword>
<feature type="region of interest" description="Disordered" evidence="2">
    <location>
        <begin position="1"/>
        <end position="21"/>
    </location>
</feature>
<dbReference type="InterPro" id="IPR045177">
    <property type="entry name" value="FDM1-5/IDN2"/>
</dbReference>
<dbReference type="PANTHER" id="PTHR21596">
    <property type="entry name" value="RIBONUCLEASE P SUBUNIT P38"/>
    <property type="match status" value="1"/>
</dbReference>